<dbReference type="SUPFAM" id="SSF57903">
    <property type="entry name" value="FYVE/PHD zinc finger"/>
    <property type="match status" value="1"/>
</dbReference>
<dbReference type="PANTHER" id="PTHR11505">
    <property type="entry name" value="L1 TRANSPOSABLE ELEMENT-RELATED"/>
    <property type="match status" value="1"/>
</dbReference>
<dbReference type="Proteomes" id="UP001549920">
    <property type="component" value="Unassembled WGS sequence"/>
</dbReference>
<evidence type="ECO:0000259" key="3">
    <source>
        <dbReference type="Pfam" id="PF25298"/>
    </source>
</evidence>
<dbReference type="Gene3D" id="3.30.40.10">
    <property type="entry name" value="Zinc/RING finger domain, C3HC4 (zinc finger)"/>
    <property type="match status" value="1"/>
</dbReference>
<dbReference type="InterPro" id="IPR004244">
    <property type="entry name" value="Transposase_22"/>
</dbReference>
<dbReference type="InterPro" id="IPR013083">
    <property type="entry name" value="Znf_RING/FYVE/PHD"/>
</dbReference>
<dbReference type="InterPro" id="IPR057251">
    <property type="entry name" value="FP_C"/>
</dbReference>
<proteinExistence type="predicted"/>
<feature type="domain" description="FP protein C-terminal" evidence="3">
    <location>
        <begin position="305"/>
        <end position="355"/>
    </location>
</feature>
<dbReference type="Gene3D" id="3.30.70.1820">
    <property type="entry name" value="L1 transposable element, RRM domain"/>
    <property type="match status" value="1"/>
</dbReference>
<comment type="caution">
    <text evidence="4">The sequence shown here is derived from an EMBL/GenBank/DDBJ whole genome shotgun (WGS) entry which is preliminary data.</text>
</comment>
<evidence type="ECO:0000313" key="5">
    <source>
        <dbReference type="Proteomes" id="UP001549920"/>
    </source>
</evidence>
<evidence type="ECO:0000256" key="2">
    <source>
        <dbReference type="SAM" id="MobiDB-lite"/>
    </source>
</evidence>
<dbReference type="EMBL" id="JBEUOH010000084">
    <property type="protein sequence ID" value="KAL0852494.1"/>
    <property type="molecule type" value="Genomic_DNA"/>
</dbReference>
<keyword evidence="1" id="KW-0175">Coiled coil</keyword>
<reference evidence="4 5" key="1">
    <citation type="submission" date="2024-06" db="EMBL/GenBank/DDBJ databases">
        <title>A chromosome-level genome assembly of beet webworm, Loxostege sticticalis.</title>
        <authorList>
            <person name="Zhang Y."/>
        </authorList>
    </citation>
    <scope>NUCLEOTIDE SEQUENCE [LARGE SCALE GENOMIC DNA]</scope>
    <source>
        <strain evidence="4">AQ026</strain>
        <tissue evidence="4">Whole body</tissue>
    </source>
</reference>
<organism evidence="4 5">
    <name type="scientific">Loxostege sticticalis</name>
    <name type="common">Beet webworm moth</name>
    <dbReference type="NCBI Taxonomy" id="481309"/>
    <lineage>
        <taxon>Eukaryota</taxon>
        <taxon>Metazoa</taxon>
        <taxon>Ecdysozoa</taxon>
        <taxon>Arthropoda</taxon>
        <taxon>Hexapoda</taxon>
        <taxon>Insecta</taxon>
        <taxon>Pterygota</taxon>
        <taxon>Neoptera</taxon>
        <taxon>Endopterygota</taxon>
        <taxon>Lepidoptera</taxon>
        <taxon>Glossata</taxon>
        <taxon>Ditrysia</taxon>
        <taxon>Pyraloidea</taxon>
        <taxon>Crambidae</taxon>
        <taxon>Pyraustinae</taxon>
        <taxon>Loxostege</taxon>
    </lineage>
</organism>
<dbReference type="InterPro" id="IPR011011">
    <property type="entry name" value="Znf_FYVE_PHD"/>
</dbReference>
<gene>
    <name evidence="4" type="ORF">ABMA27_017049</name>
</gene>
<keyword evidence="5" id="KW-1185">Reference proteome</keyword>
<dbReference type="Pfam" id="PF25298">
    <property type="entry name" value="Baculo_FP_2nd"/>
    <property type="match status" value="1"/>
</dbReference>
<feature type="region of interest" description="Disordered" evidence="2">
    <location>
        <begin position="71"/>
        <end position="104"/>
    </location>
</feature>
<name>A0ABR3GYA1_LOXSC</name>
<protein>
    <recommendedName>
        <fullName evidence="3">FP protein C-terminal domain-containing protein</fullName>
    </recommendedName>
</protein>
<accession>A0ABR3GYA1</accession>
<evidence type="ECO:0000313" key="4">
    <source>
        <dbReference type="EMBL" id="KAL0852494.1"/>
    </source>
</evidence>
<feature type="coiled-coil region" evidence="1">
    <location>
        <begin position="134"/>
        <end position="203"/>
    </location>
</feature>
<evidence type="ECO:0000256" key="1">
    <source>
        <dbReference type="SAM" id="Coils"/>
    </source>
</evidence>
<sequence length="356" mass="40340">MTSEQTVASIRWGCCGLGLQDLNYKQCSRCSVAFHLECLFMGAEHQSNPPTDPTTSKWICPLCTDAHKVGENDNTPVKYDPNVSVRPRKKPALNSPPGDKPVTRDEMEDIIQGFMVEVNKSIRKTIGDILSTELKSIRGELNEVKESMDFINDKFEAITQENSDSSMKIKRLEEENSSLQSTIQDLSTRINHLEQSARNNNIEIQCVPEKRDENLLNIVKNLGNTINFQITEDYLAHLTRVAKLNKDSNRPRSIIVQFNSPRVRDQFLAASIKYNKYHPQDRLNSSHAGISGAKTPIFVCEHLSTANKTLHAAARQVAKDKGYKYVWVRGGRIYMRKTETSEFKIIKNTDSLNKLP</sequence>